<comment type="similarity">
    <text evidence="2 8">Belongs to the 4-toluene sulfonate uptake permease (TSUP) (TC 2.A.102) family.</text>
</comment>
<name>A0ABY4PG45_9LACO</name>
<evidence type="ECO:0000256" key="2">
    <source>
        <dbReference type="ARBA" id="ARBA00009142"/>
    </source>
</evidence>
<evidence type="ECO:0000256" key="1">
    <source>
        <dbReference type="ARBA" id="ARBA00004651"/>
    </source>
</evidence>
<organism evidence="9 10">
    <name type="scientific">Apilactobacillus apisilvae</name>
    <dbReference type="NCBI Taxonomy" id="2923364"/>
    <lineage>
        <taxon>Bacteria</taxon>
        <taxon>Bacillati</taxon>
        <taxon>Bacillota</taxon>
        <taxon>Bacilli</taxon>
        <taxon>Lactobacillales</taxon>
        <taxon>Lactobacillaceae</taxon>
        <taxon>Apilactobacillus</taxon>
    </lineage>
</organism>
<feature type="transmembrane region" description="Helical" evidence="8">
    <location>
        <begin position="185"/>
        <end position="215"/>
    </location>
</feature>
<evidence type="ECO:0000256" key="5">
    <source>
        <dbReference type="ARBA" id="ARBA00022692"/>
    </source>
</evidence>
<dbReference type="Proteomes" id="UP000831859">
    <property type="component" value="Chromosome"/>
</dbReference>
<evidence type="ECO:0000256" key="6">
    <source>
        <dbReference type="ARBA" id="ARBA00022989"/>
    </source>
</evidence>
<evidence type="ECO:0000256" key="7">
    <source>
        <dbReference type="ARBA" id="ARBA00023136"/>
    </source>
</evidence>
<dbReference type="Pfam" id="PF01925">
    <property type="entry name" value="TauE"/>
    <property type="match status" value="1"/>
</dbReference>
<dbReference type="InterPro" id="IPR002781">
    <property type="entry name" value="TM_pro_TauE-like"/>
</dbReference>
<dbReference type="PANTHER" id="PTHR30269:SF0">
    <property type="entry name" value="MEMBRANE TRANSPORTER PROTEIN YFCA-RELATED"/>
    <property type="match status" value="1"/>
</dbReference>
<evidence type="ECO:0000256" key="3">
    <source>
        <dbReference type="ARBA" id="ARBA00022448"/>
    </source>
</evidence>
<reference evidence="9 10" key="1">
    <citation type="journal article" date="2022" name="Int. J. Syst. Evol. Microbiol.">
        <title>Apilactobacillus apisilvae sp. nov., Nicolia spurrieriana gen. nov. sp. nov., Bombilactobacillus folatiphilus sp. nov. and Bombilactobacillus thymidiniphilus sp. nov., four new lactic acid bacterial isolates from stingless bees Tetragonula carbonaria and Austroplebeia australis.</title>
        <authorList>
            <person name="Oliphant S.A."/>
            <person name="Watson-Haigh N.S."/>
            <person name="Sumby K.M."/>
            <person name="Gardner J."/>
            <person name="Groom S."/>
            <person name="Jiranek V."/>
        </authorList>
    </citation>
    <scope>NUCLEOTIDE SEQUENCE [LARGE SCALE GENOMIC DNA]</scope>
    <source>
        <strain evidence="9 10">SG5_A10</strain>
    </source>
</reference>
<keyword evidence="4 8" id="KW-1003">Cell membrane</keyword>
<keyword evidence="10" id="KW-1185">Reference proteome</keyword>
<dbReference type="PANTHER" id="PTHR30269">
    <property type="entry name" value="TRANSMEMBRANE PROTEIN YFCA"/>
    <property type="match status" value="1"/>
</dbReference>
<dbReference type="RefSeq" id="WP_249510759.1">
    <property type="nucleotide sequence ID" value="NZ_CP093362.1"/>
</dbReference>
<evidence type="ECO:0000256" key="8">
    <source>
        <dbReference type="RuleBase" id="RU363041"/>
    </source>
</evidence>
<proteinExistence type="inferred from homology"/>
<protein>
    <recommendedName>
        <fullName evidence="8">Probable membrane transporter protein</fullName>
    </recommendedName>
</protein>
<accession>A0ABY4PG45</accession>
<comment type="subcellular location">
    <subcellularLocation>
        <location evidence="1 8">Cell membrane</location>
        <topology evidence="1 8">Multi-pass membrane protein</topology>
    </subcellularLocation>
</comment>
<dbReference type="EMBL" id="CP093362">
    <property type="protein sequence ID" value="UQS84776.1"/>
    <property type="molecule type" value="Genomic_DNA"/>
</dbReference>
<feature type="transmembrane region" description="Helical" evidence="8">
    <location>
        <begin position="99"/>
        <end position="117"/>
    </location>
</feature>
<evidence type="ECO:0000313" key="10">
    <source>
        <dbReference type="Proteomes" id="UP000831859"/>
    </source>
</evidence>
<feature type="transmembrane region" description="Helical" evidence="8">
    <location>
        <begin position="74"/>
        <end position="93"/>
    </location>
</feature>
<gene>
    <name evidence="9" type="ORF">MOO46_05895</name>
</gene>
<dbReference type="InterPro" id="IPR052017">
    <property type="entry name" value="TSUP"/>
</dbReference>
<sequence>MTLGTIIFLILIGIISGIINSIIGMASLISYPALISVGIPPVLANASNTVALISSGISSTLSSLKELKGHWHEIYPVILLNALGGLVGSILLLHSSNAAFSKIIPFLIFFAACSILIPKRQPAQGKKKGNSTFWEYLILGLVGIYVGYFGAGAGVIMIAVLSRITDSSYNVYNATRNVATLSSNLVASIIFILVANIYWHEIIILAIGLFIGGFIGPKIVRYIPTKIMKNGVGIFAILLSIYLFIKAFF</sequence>
<feature type="transmembrane region" description="Helical" evidence="8">
    <location>
        <begin position="227"/>
        <end position="245"/>
    </location>
</feature>
<keyword evidence="7 8" id="KW-0472">Membrane</keyword>
<keyword evidence="3" id="KW-0813">Transport</keyword>
<feature type="transmembrane region" description="Helical" evidence="8">
    <location>
        <begin position="137"/>
        <end position="165"/>
    </location>
</feature>
<feature type="transmembrane region" description="Helical" evidence="8">
    <location>
        <begin position="7"/>
        <end position="30"/>
    </location>
</feature>
<evidence type="ECO:0000256" key="4">
    <source>
        <dbReference type="ARBA" id="ARBA00022475"/>
    </source>
</evidence>
<keyword evidence="6 8" id="KW-1133">Transmembrane helix</keyword>
<keyword evidence="5 8" id="KW-0812">Transmembrane</keyword>
<evidence type="ECO:0000313" key="9">
    <source>
        <dbReference type="EMBL" id="UQS84776.1"/>
    </source>
</evidence>